<feature type="transmembrane region" description="Helical" evidence="1">
    <location>
        <begin position="1588"/>
        <end position="1608"/>
    </location>
</feature>
<sequence length="1832" mass="202855">MQHTTVSILERLEPTLHGTSTVFHQKLSMQVQPFVREASDVVTDTSTEDGQPPKTFPVQGKRPRRRWQAAAGYVYLACTITGSIQCALLFQRSATNDYYWPGFNTSGIQTYLADLYNRELSVVVQTATELPLDTAIFKDYSATNTVIDLNPSRARGLLLSPLPLPDVIASLRKAEFSANLVVHSPFCWVDFGRSFELAQTAARQRRCNSDRAKVTNAARYLDSILRNTPCTLARQSMFYPFLNATIFSAIAMSPPGQVWLDEYTTRDLLPLDDELAHWQHVVGLTSWVTQVTNAVQLGIEESIAIVSALGRVETIQINRVAYAGRVTRQTTDKAFLGFAMHLFMCSTVFQCSLVRGAPNHVDNVGISWDELATMGARPSVASRLIRQQIGPFGAMDVRYDAPPAALKQLVHSFRDDLSVALRVNEVATAKYTSVRSATDVHPTPPAWADAGYAFYGGNPMCMNGWPQPFVQSSFGFYDSCGVQSRLTVQMNADPTLMAFVAMFDGGDVDAAFLYDVCAFAERSVCTEALAPVHAVYDAIRVGAVSSVWSGNTIRLVQEAWVTLMQLNVSLIQFATDSNLSEVLLVTPWISSRADAWSFYGWIAVYEWVHGLREVYSFEGDKGSFTTISPRHDFDPLAANPLELPQTACNYVRYINVYVSMAMAGIAMLVMAYGAADKFSSGGLHLFQFNRVVGSVWIGRPCLLLRGMTAIVVLSTANVAFVAPSGFQQLRQDARSLLDVALLAGETTWLTYVAIDVFLPLTQHLPVWYSPVSSGVAWMAVVGLELVAPVAPVALVHPRCILVGVDTQVDCDNGSFSIGSVARVGCICLIQASAVAASYAAAAVFGCTKRTQPCDRAAQHHLLLPVASQLLLAEPYNTGLTLDHVGCVMSGMLPMGAVFDVKLWMLLRLHRHHKQDCIGDDRGGVVDFPNPTFRHSSVGRPQGIASTMPAPPHQKYRQWIAVAGVVYMAATVGASYLYLELTESTMANDFWWKGYNVTGAQTFLSNWFIRHLTTATRLELENGWSRRIDDAKFGDPNQRYNSTFTTIFVTTQYGNSLQDHVNSLENVIRGLRQMDGCDVPWIFTPYCYVDFAQTWEMANSVHKQQRCAQVSQTNGAVYLESVLRNAQREALQQCWGDAVQTAIFDAVQVTRDGQAWVERVRRGSDLAVIDEAASWRAHGIVHYTTQWQNFKILGVHEVYSIENALGVQYDMTLRLIKRAVDMPSATSFKMYWGFANDLVAVANCSTLPSRGMSLVRQSNVFAFENHSAEQLLVDCGHLTSPLAPTMALVRDFLGPFGSTDVYRVAVPASLTRLYQELAEAVVLALVDGPERRFSNYSSIRQSLNYFALPPAWATGEMFLGGNLFGLKSGRPTPSRDEAGLFAVLPVYATKQRAFMAVLAMGLHRPAATASPMTVCSIELQEPELCESELATLQTLARETNLPSFGESARAVKADVVDNVHLEIVQFLGNPVDFTTRFAHDPVFSDPHIEYFAWLVLFQWVLGELDVVRVVGSTGDAITIASASVLPRVVSADPLETPVNVAYYIRCCIRYVTLLLLVVASLTGCTIVGVRGHVENWNMLQFNRVAGLVWIGRPLIFLRAVTAICLLSTPPLDLTVAPSGLVTYLTSPPRFWLTTLMSCGEMSWLVYIVNDLMSPLTRRYTALYAPWCSLLVWVVTWLWTLTWPVFHVVHVARTCIATAVDFDVACHSGTLYIGRISRFLTLVAITFACCLVCYVVQRRRFRTEPRSPPRHRSYFLHAVARHHLTFRNLQHDGVEYLDKASAILSGLLCVHVRGVLYIFDVKSWRPYAIDTSQLPDTTASPNHRALSVAIPLLE</sequence>
<feature type="transmembrane region" description="Helical" evidence="1">
    <location>
        <begin position="1549"/>
        <end position="1568"/>
    </location>
</feature>
<organism evidence="2 3">
    <name type="scientific">Aphanomyces invadans</name>
    <dbReference type="NCBI Taxonomy" id="157072"/>
    <lineage>
        <taxon>Eukaryota</taxon>
        <taxon>Sar</taxon>
        <taxon>Stramenopiles</taxon>
        <taxon>Oomycota</taxon>
        <taxon>Saprolegniomycetes</taxon>
        <taxon>Saprolegniales</taxon>
        <taxon>Verrucalvaceae</taxon>
        <taxon>Aphanomyces</taxon>
    </lineage>
</organism>
<feature type="transmembrane region" description="Helical" evidence="1">
    <location>
        <begin position="774"/>
        <end position="795"/>
    </location>
</feature>
<protein>
    <submittedName>
        <fullName evidence="2">Uncharacterized protein</fullName>
    </submittedName>
</protein>
<feature type="transmembrane region" description="Helical" evidence="1">
    <location>
        <begin position="654"/>
        <end position="675"/>
    </location>
</feature>
<feature type="transmembrane region" description="Helical" evidence="1">
    <location>
        <begin position="1717"/>
        <end position="1734"/>
    </location>
</feature>
<feature type="transmembrane region" description="Helical" evidence="1">
    <location>
        <begin position="958"/>
        <end position="978"/>
    </location>
</feature>
<feature type="transmembrane region" description="Helical" evidence="1">
    <location>
        <begin position="735"/>
        <end position="754"/>
    </location>
</feature>
<dbReference type="Proteomes" id="UP000285060">
    <property type="component" value="Unassembled WGS sequence"/>
</dbReference>
<evidence type="ECO:0000313" key="3">
    <source>
        <dbReference type="Proteomes" id="UP000285060"/>
    </source>
</evidence>
<keyword evidence="1" id="KW-0812">Transmembrane</keyword>
<keyword evidence="1" id="KW-0472">Membrane</keyword>
<keyword evidence="1" id="KW-1133">Transmembrane helix</keyword>
<accession>A0A3R7A9J1</accession>
<feature type="transmembrane region" description="Helical" evidence="1">
    <location>
        <begin position="702"/>
        <end position="723"/>
    </location>
</feature>
<reference evidence="2 3" key="1">
    <citation type="submission" date="2018-08" db="EMBL/GenBank/DDBJ databases">
        <title>Aphanomyces genome sequencing and annotation.</title>
        <authorList>
            <person name="Minardi D."/>
            <person name="Oidtmann B."/>
            <person name="Van Der Giezen M."/>
            <person name="Studholme D.J."/>
        </authorList>
    </citation>
    <scope>NUCLEOTIDE SEQUENCE [LARGE SCALE GENOMIC DNA]</scope>
    <source>
        <strain evidence="2 3">NJM0002</strain>
    </source>
</reference>
<feature type="transmembrane region" description="Helical" evidence="1">
    <location>
        <begin position="1659"/>
        <end position="1677"/>
    </location>
</feature>
<keyword evidence="3" id="KW-1185">Reference proteome</keyword>
<gene>
    <name evidence="2" type="ORF">DYB32_004644</name>
</gene>
<proteinExistence type="predicted"/>
<feature type="transmembrane region" description="Helical" evidence="1">
    <location>
        <begin position="1628"/>
        <end position="1647"/>
    </location>
</feature>
<comment type="caution">
    <text evidence="2">The sequence shown here is derived from an EMBL/GenBank/DDBJ whole genome shotgun (WGS) entry which is preliminary data.</text>
</comment>
<evidence type="ECO:0000256" key="1">
    <source>
        <dbReference type="SAM" id="Phobius"/>
    </source>
</evidence>
<feature type="transmembrane region" description="Helical" evidence="1">
    <location>
        <begin position="70"/>
        <end position="90"/>
    </location>
</feature>
<name>A0A3R7A9J1_9STRA</name>
<evidence type="ECO:0000313" key="2">
    <source>
        <dbReference type="EMBL" id="RHY30078.1"/>
    </source>
</evidence>
<dbReference type="VEuPathDB" id="FungiDB:H310_10564"/>
<dbReference type="EMBL" id="QUSY01000358">
    <property type="protein sequence ID" value="RHY30078.1"/>
    <property type="molecule type" value="Genomic_DNA"/>
</dbReference>